<protein>
    <submittedName>
        <fullName evidence="2">Uncharacterized protein</fullName>
    </submittedName>
</protein>
<feature type="compositionally biased region" description="Basic and acidic residues" evidence="1">
    <location>
        <begin position="73"/>
        <end position="89"/>
    </location>
</feature>
<dbReference type="Proteomes" id="UP000008022">
    <property type="component" value="Unassembled WGS sequence"/>
</dbReference>
<feature type="region of interest" description="Disordered" evidence="1">
    <location>
        <begin position="19"/>
        <end position="42"/>
    </location>
</feature>
<feature type="compositionally biased region" description="Polar residues" evidence="1">
    <location>
        <begin position="19"/>
        <end position="29"/>
    </location>
</feature>
<reference evidence="2" key="2">
    <citation type="submission" date="2015-06" db="UniProtKB">
        <authorList>
            <consortium name="EnsemblPlants"/>
        </authorList>
    </citation>
    <scope>IDENTIFICATION</scope>
</reference>
<dbReference type="Gramene" id="ORUFI05G05030.1">
    <property type="protein sequence ID" value="ORUFI05G05030.1"/>
    <property type="gene ID" value="ORUFI05G05030"/>
</dbReference>
<dbReference type="AlphaFoldDB" id="A0A0E0PI38"/>
<proteinExistence type="predicted"/>
<feature type="compositionally biased region" description="Polar residues" evidence="1">
    <location>
        <begin position="61"/>
        <end position="71"/>
    </location>
</feature>
<feature type="region of interest" description="Disordered" evidence="1">
    <location>
        <begin position="259"/>
        <end position="306"/>
    </location>
</feature>
<keyword evidence="3" id="KW-1185">Reference proteome</keyword>
<accession>A0A0E0PI38</accession>
<reference evidence="3" key="1">
    <citation type="submission" date="2013-06" db="EMBL/GenBank/DDBJ databases">
        <authorList>
            <person name="Zhao Q."/>
        </authorList>
    </citation>
    <scope>NUCLEOTIDE SEQUENCE</scope>
    <source>
        <strain evidence="3">cv. W1943</strain>
    </source>
</reference>
<evidence type="ECO:0000313" key="3">
    <source>
        <dbReference type="Proteomes" id="UP000008022"/>
    </source>
</evidence>
<sequence>MEFTIISLDLYNAGLSMRIPSTDNGTDATLEQRDHPHGRRKGSAFAVLEASATHAGASKFWTLTTPAQNKRNPSRDDLRAAAAGRRAEAGNHLPSPPPRRRVEQKNGEETTPRVISYSLAAVATGCGGCGGGGGGGRFSLTTVTGQVAWLATNKHHHTERDRDAWMCLPLDGAEASVPDDEPVQGNPLRRLRQLLRRLAPEQHHRRLAAKQKPACLSENEVYWRGGALQGLAACQNQGVGRERNKLMLGTYNLSMPVSTTFEAPRRSGQPSRTVHRTHRHRPSSDPTAQTPPVISPDPEPLPRGGCGGCVAPPVPVAGASTLQTLQVQQLNFHFTCLASAALARHGNPREIGDSFDSRDHHESTTLLLSLDSMGAR</sequence>
<name>A0A0E0PI38_ORYRU</name>
<dbReference type="EnsemblPlants" id="ORUFI05G05030.1">
    <property type="protein sequence ID" value="ORUFI05G05030.1"/>
    <property type="gene ID" value="ORUFI05G05030"/>
</dbReference>
<organism evidence="2 3">
    <name type="scientific">Oryza rufipogon</name>
    <name type="common">Brownbeard rice</name>
    <name type="synonym">Asian wild rice</name>
    <dbReference type="NCBI Taxonomy" id="4529"/>
    <lineage>
        <taxon>Eukaryota</taxon>
        <taxon>Viridiplantae</taxon>
        <taxon>Streptophyta</taxon>
        <taxon>Embryophyta</taxon>
        <taxon>Tracheophyta</taxon>
        <taxon>Spermatophyta</taxon>
        <taxon>Magnoliopsida</taxon>
        <taxon>Liliopsida</taxon>
        <taxon>Poales</taxon>
        <taxon>Poaceae</taxon>
        <taxon>BOP clade</taxon>
        <taxon>Oryzoideae</taxon>
        <taxon>Oryzeae</taxon>
        <taxon>Oryzinae</taxon>
        <taxon>Oryza</taxon>
    </lineage>
</organism>
<dbReference type="HOGENOM" id="CLU_736475_0_0_1"/>
<feature type="region of interest" description="Disordered" evidence="1">
    <location>
        <begin position="61"/>
        <end position="110"/>
    </location>
</feature>
<dbReference type="OMA" id="FDSRDHH"/>
<evidence type="ECO:0000313" key="2">
    <source>
        <dbReference type="EnsemblPlants" id="ORUFI05G05030.1"/>
    </source>
</evidence>
<feature type="compositionally biased region" description="Basic and acidic residues" evidence="1">
    <location>
        <begin position="100"/>
        <end position="110"/>
    </location>
</feature>
<evidence type="ECO:0000256" key="1">
    <source>
        <dbReference type="SAM" id="MobiDB-lite"/>
    </source>
</evidence>